<dbReference type="PROSITE" id="PS51194">
    <property type="entry name" value="HELICASE_CTER"/>
    <property type="match status" value="1"/>
</dbReference>
<keyword evidence="2" id="KW-0694">RNA-binding</keyword>
<accession>A0ABU2XP27</accession>
<dbReference type="SUPFAM" id="SSF54768">
    <property type="entry name" value="dsRNA-binding domain-like"/>
    <property type="match status" value="1"/>
</dbReference>
<dbReference type="InterPro" id="IPR022138">
    <property type="entry name" value="DUF3670"/>
</dbReference>
<keyword evidence="8" id="KW-1185">Reference proteome</keyword>
<evidence type="ECO:0000256" key="3">
    <source>
        <dbReference type="SAM" id="MobiDB-lite"/>
    </source>
</evidence>
<feature type="domain" description="DRBM" evidence="4">
    <location>
        <begin position="413"/>
        <end position="481"/>
    </location>
</feature>
<dbReference type="CDD" id="cd18793">
    <property type="entry name" value="SF2_C_SNF"/>
    <property type="match status" value="1"/>
</dbReference>
<evidence type="ECO:0000256" key="1">
    <source>
        <dbReference type="ARBA" id="ARBA00022801"/>
    </source>
</evidence>
<feature type="region of interest" description="Disordered" evidence="3">
    <location>
        <begin position="486"/>
        <end position="522"/>
    </location>
</feature>
<dbReference type="SMART" id="SM00487">
    <property type="entry name" value="DEXDc"/>
    <property type="match status" value="1"/>
</dbReference>
<dbReference type="Pfam" id="PF00271">
    <property type="entry name" value="Helicase_C"/>
    <property type="match status" value="1"/>
</dbReference>
<dbReference type="Gene3D" id="3.40.50.10810">
    <property type="entry name" value="Tandem AAA-ATPase domain"/>
    <property type="match status" value="1"/>
</dbReference>
<reference evidence="7" key="1">
    <citation type="submission" date="2024-05" db="EMBL/GenBank/DDBJ databases">
        <title>30 novel species of actinomycetes from the DSMZ collection.</title>
        <authorList>
            <person name="Nouioui I."/>
        </authorList>
    </citation>
    <scope>NUCLEOTIDE SEQUENCE</scope>
    <source>
        <strain evidence="7">DSM 41529</strain>
    </source>
</reference>
<dbReference type="RefSeq" id="WP_311728190.1">
    <property type="nucleotide sequence ID" value="NZ_JAVRFD010000021.1"/>
</dbReference>
<evidence type="ECO:0000259" key="6">
    <source>
        <dbReference type="PROSITE" id="PS51194"/>
    </source>
</evidence>
<keyword evidence="1" id="KW-0378">Hydrolase</keyword>
<dbReference type="Pfam" id="PF12419">
    <property type="entry name" value="DUF3670"/>
    <property type="match status" value="1"/>
</dbReference>
<feature type="compositionally biased region" description="Low complexity" evidence="3">
    <location>
        <begin position="490"/>
        <end position="508"/>
    </location>
</feature>
<dbReference type="EMBL" id="JAVRFD010000021">
    <property type="protein sequence ID" value="MDT0547666.1"/>
    <property type="molecule type" value="Genomic_DNA"/>
</dbReference>
<organism evidence="7 8">
    <name type="scientific">Streptomyces lonegramiae</name>
    <dbReference type="NCBI Taxonomy" id="3075524"/>
    <lineage>
        <taxon>Bacteria</taxon>
        <taxon>Bacillati</taxon>
        <taxon>Actinomycetota</taxon>
        <taxon>Actinomycetes</taxon>
        <taxon>Kitasatosporales</taxon>
        <taxon>Streptomycetaceae</taxon>
        <taxon>Streptomyces</taxon>
    </lineage>
</organism>
<feature type="domain" description="Helicase ATP-binding" evidence="5">
    <location>
        <begin position="1014"/>
        <end position="1173"/>
    </location>
</feature>
<dbReference type="InterPro" id="IPR027417">
    <property type="entry name" value="P-loop_NTPase"/>
</dbReference>
<dbReference type="PROSITE" id="PS51192">
    <property type="entry name" value="HELICASE_ATP_BIND_1"/>
    <property type="match status" value="1"/>
</dbReference>
<dbReference type="SMART" id="SM00490">
    <property type="entry name" value="HELICc"/>
    <property type="match status" value="1"/>
</dbReference>
<dbReference type="Gene3D" id="3.30.160.20">
    <property type="match status" value="1"/>
</dbReference>
<dbReference type="PANTHER" id="PTHR10799">
    <property type="entry name" value="SNF2/RAD54 HELICASE FAMILY"/>
    <property type="match status" value="1"/>
</dbReference>
<evidence type="ECO:0000259" key="4">
    <source>
        <dbReference type="PROSITE" id="PS50137"/>
    </source>
</evidence>
<evidence type="ECO:0000313" key="8">
    <source>
        <dbReference type="Proteomes" id="UP001180754"/>
    </source>
</evidence>
<evidence type="ECO:0000313" key="7">
    <source>
        <dbReference type="EMBL" id="MDT0547666.1"/>
    </source>
</evidence>
<dbReference type="PROSITE" id="PS50137">
    <property type="entry name" value="DS_RBD"/>
    <property type="match status" value="1"/>
</dbReference>
<dbReference type="InterPro" id="IPR049730">
    <property type="entry name" value="SNF2/RAD54-like_C"/>
</dbReference>
<name>A0ABU2XP27_9ACTN</name>
<evidence type="ECO:0000256" key="2">
    <source>
        <dbReference type="PROSITE-ProRule" id="PRU00266"/>
    </source>
</evidence>
<sequence length="1476" mass="160025">MPAELAAEAAARGGSGRLGIKDLRLLLMRAASLPSAQAAVSGAWAIVSARPELAASVLHTHCQDIGIPSAFVIREVPGSNPQMFSAQAGWRQPGVNAHGAVVTRPSRKAAHQSAAVSLLGHLCGAEPVEQDSTLSGWVPAGRFSSSSPSAQARDVSFPTRLQEALDRLKIAPAEVAEIVLRINAGELIPRDLHAVLFTARATAWQPAREAALEAAHDPAVAVAVLTLHQSLRYGPTPSYAEEVRKSEPGPPLFRMRATCVLDGEEVSELGPWRNNKRQARGAAAVRLLAQLAGLPVQAPLPVQGNGPRAVAGNGPVQEKDPQAQLKVLAESGVISELVFKSAPGITGLEPLFVCVAACVHRGELLTVTGRGLGRSSTRLTAARQLLETVQRAVKAGRSLRLGRIPVPELGGKNPMMLLNELKQNGKISKLSIADPAKDSAGFVARITCKVYTEWLETVGHGPNKRDAQRQAAESMIELLATPVEGQSCDRSAPTAPEARAAAAASAGAVGSHRSPAGPLAGRDEAAAAEDALVELLRQGLEITIDLQDGAGRFLLYRVDGTPMEASCHKPIRCCTADLVLPGQGLAVGPRPVECWQVPVRLLANAMARTSDSDRMAPSVQLWRQAIQLGLAVVANGRVYPTLDSHGVDVWRLGPFNEHERNRTRQLRQAMVPAAHCGAATDTRPYQLWAPRVAIRAGLNAVAEAMLRGPGASAVLGNTPFANPNPRQQRSSVLHQWADRAEDDRAEVPPVDLKLSVHAPKRASPDDTELLWAELLVAQPTEQSRQQQLFQQVAKVAGDESLVGHIRRRLRRIAEVWEPAGRLLECPVPDRFTLLAGEAVLLLGATRDELKRAGLSVYWPQQWTNLLRTRVVVGGGDDSSAAVPRPRFSLDDVLDGRWQMSLGDADLSDREMDDIGQAPRPLTKVRDQWVMVDEDTARRAADRHIGPISSDQALRASLTGAIDIDGRVVPCEPTASLASLVDFLRTGSRTTPVPEPGALQATLRDYQQMGLAWLANTTGAGFGGMLADDMGLGKTLTALALHLHRRESTSAATGPTLIVCPASVVINWEREVHRFAPTVPTLRYLGADRTFEDATSRTIVITSYETLRRDVDLLALMSFDLVVADEAQMVKNHRTATARALRRIKATVRVALTGTPVENNLTEAWALMDWLNPGLFGTQRVFRDQFARPIEDNIADTERTARLSGLMSAFMLRRRKSDPGILSELPPKDIRPRVVSLTNEQIELYQQTADDTFQAIRDAQGVHRKGLLLELFNKLQQICNSPAQYHKDSLEDEYDPAQAASRSGKIGALDDLLPALTAPDESALIFTRYRSMAKLLLRHLRSHGHDPLYYSGDIPSVRERQRIIDTFQARSGQLMVMTVKAGGTGLTLTQANHVVLFDRPWNPAKESQAIDRAHRLGQQRTVTVHPLITENTLEDRVDELLKHKRALADAVLADGYSALTELTDDQIIDLIALGAQR</sequence>
<comment type="caution">
    <text evidence="7">The sequence shown here is derived from an EMBL/GenBank/DDBJ whole genome shotgun (WGS) entry which is preliminary data.</text>
</comment>
<dbReference type="Pfam" id="PF00176">
    <property type="entry name" value="SNF2-rel_dom"/>
    <property type="match status" value="1"/>
</dbReference>
<evidence type="ECO:0000259" key="5">
    <source>
        <dbReference type="PROSITE" id="PS51192"/>
    </source>
</evidence>
<gene>
    <name evidence="7" type="ORF">RND15_33975</name>
</gene>
<dbReference type="Gene3D" id="3.40.50.300">
    <property type="entry name" value="P-loop containing nucleotide triphosphate hydrolases"/>
    <property type="match status" value="1"/>
</dbReference>
<dbReference type="InterPro" id="IPR014001">
    <property type="entry name" value="Helicase_ATP-bd"/>
</dbReference>
<dbReference type="InterPro" id="IPR014720">
    <property type="entry name" value="dsRBD_dom"/>
</dbReference>
<dbReference type="InterPro" id="IPR001650">
    <property type="entry name" value="Helicase_C-like"/>
</dbReference>
<protein>
    <submittedName>
        <fullName evidence="7">SNF2-related protein</fullName>
    </submittedName>
</protein>
<dbReference type="SUPFAM" id="SSF52540">
    <property type="entry name" value="P-loop containing nucleoside triphosphate hydrolases"/>
    <property type="match status" value="2"/>
</dbReference>
<dbReference type="InterPro" id="IPR000330">
    <property type="entry name" value="SNF2_N"/>
</dbReference>
<dbReference type="InterPro" id="IPR038718">
    <property type="entry name" value="SNF2-like_sf"/>
</dbReference>
<dbReference type="Proteomes" id="UP001180754">
    <property type="component" value="Unassembled WGS sequence"/>
</dbReference>
<proteinExistence type="predicted"/>
<feature type="domain" description="Helicase C-terminal" evidence="6">
    <location>
        <begin position="1307"/>
        <end position="1462"/>
    </location>
</feature>